<protein>
    <submittedName>
        <fullName evidence="1">DUF2559 family protein</fullName>
    </submittedName>
</protein>
<proteinExistence type="predicted"/>
<dbReference type="AlphaFoldDB" id="A0A3S3RGU3"/>
<dbReference type="EMBL" id="RJLM01000005">
    <property type="protein sequence ID" value="RWX54993.1"/>
    <property type="molecule type" value="Genomic_DNA"/>
</dbReference>
<dbReference type="OrthoDB" id="5828987at2"/>
<name>A0A3S3RGU3_9GAMM</name>
<dbReference type="Proteomes" id="UP000287563">
    <property type="component" value="Unassembled WGS sequence"/>
</dbReference>
<reference evidence="1 2" key="1">
    <citation type="submission" date="2018-11" db="EMBL/GenBank/DDBJ databases">
        <title>Photobacterium sp. BEI247 sp. nov., a marine bacterium isolated from Yongle Blue Hole in the South China Sea.</title>
        <authorList>
            <person name="Wang X."/>
        </authorList>
    </citation>
    <scope>NUCLEOTIDE SEQUENCE [LARGE SCALE GENOMIC DNA]</scope>
    <source>
        <strain evidence="2">BEI247</strain>
    </source>
</reference>
<evidence type="ECO:0000313" key="2">
    <source>
        <dbReference type="Proteomes" id="UP000287563"/>
    </source>
</evidence>
<accession>A0A3S3RGU3</accession>
<keyword evidence="2" id="KW-1185">Reference proteome</keyword>
<evidence type="ECO:0000313" key="1">
    <source>
        <dbReference type="EMBL" id="RWX54993.1"/>
    </source>
</evidence>
<dbReference type="RefSeq" id="WP_128784616.1">
    <property type="nucleotide sequence ID" value="NZ_JAKJSG010000080.1"/>
</dbReference>
<comment type="caution">
    <text evidence="1">The sequence shown here is derived from an EMBL/GenBank/DDBJ whole genome shotgun (WGS) entry which is preliminary data.</text>
</comment>
<organism evidence="1 2">
    <name type="scientific">Photobacterium chitinilyticum</name>
    <dbReference type="NCBI Taxonomy" id="2485123"/>
    <lineage>
        <taxon>Bacteria</taxon>
        <taxon>Pseudomonadati</taxon>
        <taxon>Pseudomonadota</taxon>
        <taxon>Gammaproteobacteria</taxon>
        <taxon>Vibrionales</taxon>
        <taxon>Vibrionaceae</taxon>
        <taxon>Photobacterium</taxon>
    </lineage>
</organism>
<dbReference type="Pfam" id="PF10832">
    <property type="entry name" value="YhfG"/>
    <property type="match status" value="1"/>
</dbReference>
<sequence length="57" mass="6721">MLTTKQKCERFKALRARNYRASLQLEGFDVEPAKMDSDIDRSTESVKIARLKQRYAR</sequence>
<dbReference type="InterPro" id="IPR022541">
    <property type="entry name" value="YhfG"/>
</dbReference>
<gene>
    <name evidence="1" type="ORF">EDI28_14755</name>
</gene>